<dbReference type="AlphaFoldDB" id="A0A9D4S1R7"/>
<protein>
    <submittedName>
        <fullName evidence="2">Uncharacterized protein</fullName>
    </submittedName>
</protein>
<name>A0A9D4S1R7_DREPO</name>
<reference evidence="2" key="1">
    <citation type="journal article" date="2019" name="bioRxiv">
        <title>The Genome of the Zebra Mussel, Dreissena polymorpha: A Resource for Invasive Species Research.</title>
        <authorList>
            <person name="McCartney M.A."/>
            <person name="Auch B."/>
            <person name="Kono T."/>
            <person name="Mallez S."/>
            <person name="Zhang Y."/>
            <person name="Obille A."/>
            <person name="Becker A."/>
            <person name="Abrahante J.E."/>
            <person name="Garbe J."/>
            <person name="Badalamenti J.P."/>
            <person name="Herman A."/>
            <person name="Mangelson H."/>
            <person name="Liachko I."/>
            <person name="Sullivan S."/>
            <person name="Sone E.D."/>
            <person name="Koren S."/>
            <person name="Silverstein K.A.T."/>
            <person name="Beckman K.B."/>
            <person name="Gohl D.M."/>
        </authorList>
    </citation>
    <scope>NUCLEOTIDE SEQUENCE</scope>
    <source>
        <strain evidence="2">Duluth1</strain>
        <tissue evidence="2">Whole animal</tissue>
    </source>
</reference>
<evidence type="ECO:0000313" key="2">
    <source>
        <dbReference type="EMBL" id="KAH3889259.1"/>
    </source>
</evidence>
<evidence type="ECO:0000256" key="1">
    <source>
        <dbReference type="SAM" id="MobiDB-lite"/>
    </source>
</evidence>
<keyword evidence="3" id="KW-1185">Reference proteome</keyword>
<proteinExistence type="predicted"/>
<dbReference type="EMBL" id="JAIWYP010000001">
    <property type="protein sequence ID" value="KAH3889259.1"/>
    <property type="molecule type" value="Genomic_DNA"/>
</dbReference>
<feature type="region of interest" description="Disordered" evidence="1">
    <location>
        <begin position="1"/>
        <end position="45"/>
    </location>
</feature>
<accession>A0A9D4S1R7</accession>
<sequence length="130" mass="14778">MECDDPSYMMVTEGDGPSDSANASTKRSSSDDPDRNNNNSTTESRFQTMSKRFKAHGECLVNVDGVFAENINELFVQGIDDGRYAELIKDEINARPENCDGLVVVKLKQMIWYAIWPEHETRRCKTLKRP</sequence>
<comment type="caution">
    <text evidence="2">The sequence shown here is derived from an EMBL/GenBank/DDBJ whole genome shotgun (WGS) entry which is preliminary data.</text>
</comment>
<dbReference type="Proteomes" id="UP000828390">
    <property type="component" value="Unassembled WGS sequence"/>
</dbReference>
<reference evidence="2" key="2">
    <citation type="submission" date="2020-11" db="EMBL/GenBank/DDBJ databases">
        <authorList>
            <person name="McCartney M.A."/>
            <person name="Auch B."/>
            <person name="Kono T."/>
            <person name="Mallez S."/>
            <person name="Becker A."/>
            <person name="Gohl D.M."/>
            <person name="Silverstein K.A.T."/>
            <person name="Koren S."/>
            <person name="Bechman K.B."/>
            <person name="Herman A."/>
            <person name="Abrahante J.E."/>
            <person name="Garbe J."/>
        </authorList>
    </citation>
    <scope>NUCLEOTIDE SEQUENCE</scope>
    <source>
        <strain evidence="2">Duluth1</strain>
        <tissue evidence="2">Whole animal</tissue>
    </source>
</reference>
<organism evidence="2 3">
    <name type="scientific">Dreissena polymorpha</name>
    <name type="common">Zebra mussel</name>
    <name type="synonym">Mytilus polymorpha</name>
    <dbReference type="NCBI Taxonomy" id="45954"/>
    <lineage>
        <taxon>Eukaryota</taxon>
        <taxon>Metazoa</taxon>
        <taxon>Spiralia</taxon>
        <taxon>Lophotrochozoa</taxon>
        <taxon>Mollusca</taxon>
        <taxon>Bivalvia</taxon>
        <taxon>Autobranchia</taxon>
        <taxon>Heteroconchia</taxon>
        <taxon>Euheterodonta</taxon>
        <taxon>Imparidentia</taxon>
        <taxon>Neoheterodontei</taxon>
        <taxon>Myida</taxon>
        <taxon>Dreissenoidea</taxon>
        <taxon>Dreissenidae</taxon>
        <taxon>Dreissena</taxon>
    </lineage>
</organism>
<evidence type="ECO:0000313" key="3">
    <source>
        <dbReference type="Proteomes" id="UP000828390"/>
    </source>
</evidence>
<gene>
    <name evidence="2" type="ORF">DPMN_013312</name>
</gene>